<comment type="caution">
    <text evidence="1">The sequence shown here is derived from an EMBL/GenBank/DDBJ whole genome shotgun (WGS) entry which is preliminary data.</text>
</comment>
<organism evidence="1 2">
    <name type="scientific">Pseudanabaena yagii GIHE-NHR1</name>
    <dbReference type="NCBI Taxonomy" id="2722753"/>
    <lineage>
        <taxon>Bacteria</taxon>
        <taxon>Bacillati</taxon>
        <taxon>Cyanobacteriota</taxon>
        <taxon>Cyanophyceae</taxon>
        <taxon>Pseudanabaenales</taxon>
        <taxon>Pseudanabaenaceae</taxon>
        <taxon>Pseudanabaena</taxon>
        <taxon>Pseudanabaena yagii</taxon>
    </lineage>
</organism>
<proteinExistence type="predicted"/>
<protein>
    <submittedName>
        <fullName evidence="1">Baseplate assembly protein</fullName>
    </submittedName>
</protein>
<reference evidence="1 2" key="1">
    <citation type="submission" date="2020-03" db="EMBL/GenBank/DDBJ databases">
        <title>Draft Genome Sequence of 2-Methylisoborneol Producing Pseudanabaena yagii Strain GIHE-NHR1 Isolated from North Han River in South Korea.</title>
        <authorList>
            <person name="Jeong J."/>
        </authorList>
    </citation>
    <scope>NUCLEOTIDE SEQUENCE [LARGE SCALE GENOMIC DNA]</scope>
    <source>
        <strain evidence="1 2">GIHE-NHR1</strain>
    </source>
</reference>
<sequence length="743" mass="83220">MTREFDFLPNLPKSDLDDRTFAELVNECLLRIPRYCPEWTNYNPSDPGVTLIELFAWLTDQMLMRFNQVPRRNYVAFLELLGIRLQPPAPAQTEVTFYLSASLPEPYTIPAGSEVATVRTEEEDAIIFSTDQPLVIAKPRISHLLAASTIEEKPESLRDLLQDIWSEDNEEEWSGQEIALFGDPPQPNNCFYVVFDEEQPIDGNVIALKFKGESATTTGINPNNPPRYWEAWDGYVWQPVLLKDSDDRTKGFSFSELANEGTNPLQGAEIIFHLPLTWNVSQFSTYRGRWLRCSYVEPTGNQSGYSRSPHIIGMSARAIGGTVKVTQCYAIANEVVGESNGKSGQVFYLLNKPVLPRQEDEYLLVSPPVGLPQIWREVSNFSESGANDLHYVIDSTSGMIQFGPFVQTPNYQSQHTLQRMRLQGEPMQRVIPDGTNAIALNPEAAAIASRSSGIQYGAVPPKGSIIQMVKYRTGGGFRGNVQRGSIQIAKNAIPYVASLTNHLSACNGADAESLDDVAIRVPKMLKTRDRAVNQEDFEYLTMLAGEGTVARVLCTPAKRKEDAGIVKLLIVPRVRTLGIDQGEGIAPEQFVLTPQLSDRILNYLDERKMLGVQIQLESPKYVGVCVQTEISLETAYSNPQVQQDIIRQLKVMLYRFLNPITGGVQGQGWEFGRPVYPSDIVKLLQNVQGVRFLGTVQLFELRYENGEWVRRLSPQPIIDPSPTGLICSWRSPRFRSSHVINIV</sequence>
<name>A0ABX1LY68_9CYAN</name>
<dbReference type="NCBIfam" id="TIGR02243">
    <property type="entry name" value="putative baseplate assembly protein"/>
    <property type="match status" value="1"/>
</dbReference>
<evidence type="ECO:0000313" key="2">
    <source>
        <dbReference type="Proteomes" id="UP000738376"/>
    </source>
</evidence>
<dbReference type="RefSeq" id="WP_169364696.1">
    <property type="nucleotide sequence ID" value="NZ_JAAVJL010000002.1"/>
</dbReference>
<keyword evidence="2" id="KW-1185">Reference proteome</keyword>
<dbReference type="Proteomes" id="UP000738376">
    <property type="component" value="Unassembled WGS sequence"/>
</dbReference>
<dbReference type="InterPro" id="IPR011749">
    <property type="entry name" value="CHP02243"/>
</dbReference>
<accession>A0ABX1LY68</accession>
<evidence type="ECO:0000313" key="1">
    <source>
        <dbReference type="EMBL" id="NMF59699.1"/>
    </source>
</evidence>
<dbReference type="EMBL" id="JAAVJL010000002">
    <property type="protein sequence ID" value="NMF59699.1"/>
    <property type="molecule type" value="Genomic_DNA"/>
</dbReference>
<gene>
    <name evidence="1" type="ORF">HC246_17160</name>
</gene>